<feature type="transmembrane region" description="Helical" evidence="8">
    <location>
        <begin position="67"/>
        <end position="88"/>
    </location>
</feature>
<dbReference type="GO" id="GO:0006865">
    <property type="term" value="P:amino acid transport"/>
    <property type="evidence" value="ECO:0007669"/>
    <property type="project" value="UniProtKB-KW"/>
</dbReference>
<keyword evidence="5 8" id="KW-1133">Transmembrane helix</keyword>
<gene>
    <name evidence="10" type="ORF">OLEA9_A001729</name>
</gene>
<feature type="transmembrane region" description="Helical" evidence="8">
    <location>
        <begin position="188"/>
        <end position="212"/>
    </location>
</feature>
<proteinExistence type="predicted"/>
<evidence type="ECO:0000256" key="4">
    <source>
        <dbReference type="ARBA" id="ARBA00022970"/>
    </source>
</evidence>
<feature type="domain" description="Amino acid transporter transmembrane" evidence="9">
    <location>
        <begin position="35"/>
        <end position="232"/>
    </location>
</feature>
<feature type="transmembrane region" description="Helical" evidence="8">
    <location>
        <begin position="41"/>
        <end position="61"/>
    </location>
</feature>
<keyword evidence="6 8" id="KW-0472">Membrane</keyword>
<dbReference type="PANTHER" id="PTHR48017">
    <property type="entry name" value="OS05G0424000 PROTEIN-RELATED"/>
    <property type="match status" value="1"/>
</dbReference>
<evidence type="ECO:0000256" key="6">
    <source>
        <dbReference type="ARBA" id="ARBA00023136"/>
    </source>
</evidence>
<dbReference type="OrthoDB" id="40134at2759"/>
<keyword evidence="4" id="KW-0029">Amino-acid transport</keyword>
<protein>
    <submittedName>
        <fullName evidence="10">Amino acid permease 6-like</fullName>
    </submittedName>
</protein>
<dbReference type="InterPro" id="IPR013057">
    <property type="entry name" value="AA_transpt_TM"/>
</dbReference>
<evidence type="ECO:0000256" key="2">
    <source>
        <dbReference type="ARBA" id="ARBA00022448"/>
    </source>
</evidence>
<evidence type="ECO:0000256" key="3">
    <source>
        <dbReference type="ARBA" id="ARBA00022692"/>
    </source>
</evidence>
<evidence type="ECO:0000259" key="9">
    <source>
        <dbReference type="Pfam" id="PF01490"/>
    </source>
</evidence>
<comment type="subcellular location">
    <subcellularLocation>
        <location evidence="1">Membrane</location>
    </subcellularLocation>
</comment>
<name>A0A8S0RR58_OLEEU</name>
<sequence>MRESEKKSMYIEQTPEVLENGPNKNFDDDGRVKRTGNLMTASAHIITAVIGSGVLSLAWAIAQLGWVAGPAVLLAFSFITYFTSTLLADSYRSPGPVNGSRNYTYMDVVRSHLGVKVQLCGLAQYGNLIGVTIGYTITASISMVAVERSNCFHRHGHHVKCSISNYPYMIIFAVIQIILSQIPNFHELSWLSIVAAVMSFAYSSIGLGLSIAKVAGGGHARTSLTGVTVGVDVSGSGRTDTNMFLEVDSTWKVEKVISIVLELVNDSLKHVKFELGINLRIMDQSKVIVRALEVVFMNNSGHSALEPRQGNDPI</sequence>
<feature type="transmembrane region" description="Helical" evidence="8">
    <location>
        <begin position="163"/>
        <end position="182"/>
    </location>
</feature>
<evidence type="ECO:0000313" key="10">
    <source>
        <dbReference type="EMBL" id="CAA2982499.1"/>
    </source>
</evidence>
<accession>A0A8S0RR58</accession>
<keyword evidence="2" id="KW-0813">Transport</keyword>
<dbReference type="Proteomes" id="UP000594638">
    <property type="component" value="Unassembled WGS sequence"/>
</dbReference>
<evidence type="ECO:0000256" key="5">
    <source>
        <dbReference type="ARBA" id="ARBA00022989"/>
    </source>
</evidence>
<evidence type="ECO:0000256" key="8">
    <source>
        <dbReference type="SAM" id="Phobius"/>
    </source>
</evidence>
<dbReference type="Pfam" id="PF01490">
    <property type="entry name" value="Aa_trans"/>
    <property type="match status" value="1"/>
</dbReference>
<evidence type="ECO:0000256" key="1">
    <source>
        <dbReference type="ARBA" id="ARBA00004370"/>
    </source>
</evidence>
<keyword evidence="3 8" id="KW-0812">Transmembrane</keyword>
<evidence type="ECO:0000256" key="7">
    <source>
        <dbReference type="SAM" id="MobiDB-lite"/>
    </source>
</evidence>
<organism evidence="10 11">
    <name type="scientific">Olea europaea subsp. europaea</name>
    <dbReference type="NCBI Taxonomy" id="158383"/>
    <lineage>
        <taxon>Eukaryota</taxon>
        <taxon>Viridiplantae</taxon>
        <taxon>Streptophyta</taxon>
        <taxon>Embryophyta</taxon>
        <taxon>Tracheophyta</taxon>
        <taxon>Spermatophyta</taxon>
        <taxon>Magnoliopsida</taxon>
        <taxon>eudicotyledons</taxon>
        <taxon>Gunneridae</taxon>
        <taxon>Pentapetalae</taxon>
        <taxon>asterids</taxon>
        <taxon>lamiids</taxon>
        <taxon>Lamiales</taxon>
        <taxon>Oleaceae</taxon>
        <taxon>Oleeae</taxon>
        <taxon>Olea</taxon>
    </lineage>
</organism>
<evidence type="ECO:0000313" key="11">
    <source>
        <dbReference type="Proteomes" id="UP000594638"/>
    </source>
</evidence>
<dbReference type="Gramene" id="OE9A001729T1">
    <property type="protein sequence ID" value="OE9A001729C1"/>
    <property type="gene ID" value="OE9A001729"/>
</dbReference>
<reference evidence="10 11" key="1">
    <citation type="submission" date="2019-12" db="EMBL/GenBank/DDBJ databases">
        <authorList>
            <person name="Alioto T."/>
            <person name="Alioto T."/>
            <person name="Gomez Garrido J."/>
        </authorList>
    </citation>
    <scope>NUCLEOTIDE SEQUENCE [LARGE SCALE GENOMIC DNA]</scope>
</reference>
<keyword evidence="11" id="KW-1185">Reference proteome</keyword>
<dbReference type="EMBL" id="CACTIH010003698">
    <property type="protein sequence ID" value="CAA2982499.1"/>
    <property type="molecule type" value="Genomic_DNA"/>
</dbReference>
<feature type="region of interest" description="Disordered" evidence="7">
    <location>
        <begin position="1"/>
        <end position="29"/>
    </location>
</feature>
<comment type="caution">
    <text evidence="10">The sequence shown here is derived from an EMBL/GenBank/DDBJ whole genome shotgun (WGS) entry which is preliminary data.</text>
</comment>
<dbReference type="GO" id="GO:0016020">
    <property type="term" value="C:membrane"/>
    <property type="evidence" value="ECO:0007669"/>
    <property type="project" value="UniProtKB-SubCell"/>
</dbReference>
<dbReference type="AlphaFoldDB" id="A0A8S0RR58"/>